<evidence type="ECO:0000259" key="1">
    <source>
        <dbReference type="Pfam" id="PF03445"/>
    </source>
</evidence>
<evidence type="ECO:0000313" key="4">
    <source>
        <dbReference type="Proteomes" id="UP000054099"/>
    </source>
</evidence>
<feature type="domain" description="DUF294" evidence="2">
    <location>
        <begin position="217"/>
        <end position="358"/>
    </location>
</feature>
<feature type="domain" description="Protein-PII uridylyltransferase N-terminal" evidence="1">
    <location>
        <begin position="42"/>
        <end position="177"/>
    </location>
</feature>
<evidence type="ECO:0008006" key="5">
    <source>
        <dbReference type="Google" id="ProtNLM"/>
    </source>
</evidence>
<organism evidence="3 4">
    <name type="scientific">Fictibacillus enclensis</name>
    <dbReference type="NCBI Taxonomy" id="1017270"/>
    <lineage>
        <taxon>Bacteria</taxon>
        <taxon>Bacillati</taxon>
        <taxon>Bacillota</taxon>
        <taxon>Bacilli</taxon>
        <taxon>Bacillales</taxon>
        <taxon>Fictibacillaceae</taxon>
        <taxon>Fictibacillus</taxon>
    </lineage>
</organism>
<comment type="caution">
    <text evidence="3">The sequence shown here is derived from an EMBL/GenBank/DDBJ whole genome shotgun (WGS) entry which is preliminary data.</text>
</comment>
<dbReference type="GO" id="GO:0008773">
    <property type="term" value="F:[protein-PII] uridylyltransferase activity"/>
    <property type="evidence" value="ECO:0007669"/>
    <property type="project" value="InterPro"/>
</dbReference>
<proteinExistence type="predicted"/>
<evidence type="ECO:0000259" key="2">
    <source>
        <dbReference type="Pfam" id="PF10335"/>
    </source>
</evidence>
<dbReference type="InterPro" id="IPR005105">
    <property type="entry name" value="GlnD_Uridyltrans_N"/>
</dbReference>
<accession>A0A0V8JDR3</accession>
<gene>
    <name evidence="3" type="ORF">AS030_07080</name>
</gene>
<keyword evidence="4" id="KW-1185">Reference proteome</keyword>
<dbReference type="EMBL" id="LNQN01000001">
    <property type="protein sequence ID" value="KSU85266.1"/>
    <property type="molecule type" value="Genomic_DNA"/>
</dbReference>
<sequence>MLNLFDESKGKQDALEILSVKERVQKAATLEELRRIHEKFISWIQALQDSQHSTGEVYAQLNEAHDVMARKAVSFAYDHVIQEIGEPEGNFCFFSMGSNARQEQTIWTDQDNGLIHDFGLDQEKAERFSREFSEASVHYLSEAGYPLCPGNVMASNPRWRHSESEWKTQLAAYWNEASEYDLKYLMMLLDTRPIFGNPGLLYQLRAWYLHELRQHPKVLMKMSSLAGSHDIPINFAGMIFTERWGKFAGRFDVKQGVFAPFTNAVKVLAVISNVEESSTRERLIVLEGRGELSRVQLEDCLLAYDFLLHLRLCHSVKARDNDDKLDYHIQLNRLGTKRVHQLKDTMRLVKWLQKKIKKRGIQFEQSTGF</sequence>
<dbReference type="Proteomes" id="UP000054099">
    <property type="component" value="Unassembled WGS sequence"/>
</dbReference>
<dbReference type="Pfam" id="PF10335">
    <property type="entry name" value="DUF294_C"/>
    <property type="match status" value="1"/>
</dbReference>
<reference evidence="3 4" key="1">
    <citation type="journal article" date="2014" name="Antonie Van Leeuwenhoek">
        <title>Fictibacillus enclensis sp. nov., isolated from marine sediment.</title>
        <authorList>
            <person name="Dastager S.G."/>
            <person name="Mawlankar R."/>
            <person name="Srinivasan K."/>
            <person name="Tang S.K."/>
            <person name="Lee J.C."/>
            <person name="Ramana V.V."/>
            <person name="Shouche Y.S."/>
        </authorList>
    </citation>
    <scope>NUCLEOTIDE SEQUENCE [LARGE SCALE GENOMIC DNA]</scope>
    <source>
        <strain evidence="3 4">NIO-1003</strain>
    </source>
</reference>
<dbReference type="AlphaFoldDB" id="A0A0V8JDR3"/>
<dbReference type="RefSeq" id="WP_061969890.1">
    <property type="nucleotide sequence ID" value="NZ_FMAV01000001.1"/>
</dbReference>
<dbReference type="InterPro" id="IPR018821">
    <property type="entry name" value="DUF294_put_nucleoTrafse_sb-bd"/>
</dbReference>
<name>A0A0V8JDR3_9BACL</name>
<evidence type="ECO:0000313" key="3">
    <source>
        <dbReference type="EMBL" id="KSU85266.1"/>
    </source>
</evidence>
<protein>
    <recommendedName>
        <fullName evidence="5">Signal transduction protein</fullName>
    </recommendedName>
</protein>
<dbReference type="CDD" id="cd05401">
    <property type="entry name" value="NT_GlnE_GlnD_like"/>
    <property type="match status" value="1"/>
</dbReference>
<dbReference type="Pfam" id="PF03445">
    <property type="entry name" value="DUF294"/>
    <property type="match status" value="1"/>
</dbReference>